<dbReference type="PROSITE" id="PS50994">
    <property type="entry name" value="INTEGRASE"/>
    <property type="match status" value="1"/>
</dbReference>
<sequence length="203" mass="22597">MTDDQNEDGHTASEFEQEQQDAVNNDKEIISHGANFHVAPLEELISITYPWPFAKWGLDLLGPFPKCLDKYGIPNSITTDNGTQFTDSTFRNLVASMKIKHQFTSVGHPQANGQAEAANKIILDGLKKRLQDIKGSLGRGAPSSVMGISDYTPVWGETPFRLTYGIEAMVPVKVNEQSPRVRFYDEIGNIQAHKEELKLLPKV</sequence>
<dbReference type="GeneID" id="107470151"/>
<feature type="domain" description="Integrase catalytic" evidence="2">
    <location>
        <begin position="71"/>
        <end position="179"/>
    </location>
</feature>
<dbReference type="KEGG" id="adu:107470151"/>
<dbReference type="RefSeq" id="XP_015945027.1">
    <property type="nucleotide sequence ID" value="XM_016089541.1"/>
</dbReference>
<protein>
    <submittedName>
        <fullName evidence="4">Uncharacterized protein LOC107470151</fullName>
    </submittedName>
</protein>
<proteinExistence type="predicted"/>
<name>A0A6P4BN96_ARADU</name>
<dbReference type="PANTHER" id="PTHR48475:SF2">
    <property type="entry name" value="RIBONUCLEASE H"/>
    <property type="match status" value="1"/>
</dbReference>
<evidence type="ECO:0000256" key="1">
    <source>
        <dbReference type="SAM" id="MobiDB-lite"/>
    </source>
</evidence>
<evidence type="ECO:0000313" key="4">
    <source>
        <dbReference type="RefSeq" id="XP_015945027.1"/>
    </source>
</evidence>
<keyword evidence="3" id="KW-1185">Reference proteome</keyword>
<dbReference type="GO" id="GO:0003676">
    <property type="term" value="F:nucleic acid binding"/>
    <property type="evidence" value="ECO:0007669"/>
    <property type="project" value="InterPro"/>
</dbReference>
<gene>
    <name evidence="4" type="primary">LOC107470151</name>
</gene>
<feature type="region of interest" description="Disordered" evidence="1">
    <location>
        <begin position="1"/>
        <end position="20"/>
    </location>
</feature>
<dbReference type="InterPro" id="IPR036397">
    <property type="entry name" value="RNaseH_sf"/>
</dbReference>
<dbReference type="OrthoDB" id="1739513at2759"/>
<evidence type="ECO:0000313" key="3">
    <source>
        <dbReference type="Proteomes" id="UP000515211"/>
    </source>
</evidence>
<reference evidence="3" key="1">
    <citation type="journal article" date="2016" name="Nat. Genet.">
        <title>The genome sequences of Arachis duranensis and Arachis ipaensis, the diploid ancestors of cultivated peanut.</title>
        <authorList>
            <person name="Bertioli D.J."/>
            <person name="Cannon S.B."/>
            <person name="Froenicke L."/>
            <person name="Huang G."/>
            <person name="Farmer A.D."/>
            <person name="Cannon E.K."/>
            <person name="Liu X."/>
            <person name="Gao D."/>
            <person name="Clevenger J."/>
            <person name="Dash S."/>
            <person name="Ren L."/>
            <person name="Moretzsohn M.C."/>
            <person name="Shirasawa K."/>
            <person name="Huang W."/>
            <person name="Vidigal B."/>
            <person name="Abernathy B."/>
            <person name="Chu Y."/>
            <person name="Niederhuth C.E."/>
            <person name="Umale P."/>
            <person name="Araujo A.C."/>
            <person name="Kozik A."/>
            <person name="Kim K.D."/>
            <person name="Burow M.D."/>
            <person name="Varshney R.K."/>
            <person name="Wang X."/>
            <person name="Zhang X."/>
            <person name="Barkley N."/>
            <person name="Guimaraes P.M."/>
            <person name="Isobe S."/>
            <person name="Guo B."/>
            <person name="Liao B."/>
            <person name="Stalker H.T."/>
            <person name="Schmitz R.J."/>
            <person name="Scheffler B.E."/>
            <person name="Leal-Bertioli S.C."/>
            <person name="Xun X."/>
            <person name="Jackson S.A."/>
            <person name="Michelmore R."/>
            <person name="Ozias-Akins P."/>
        </authorList>
    </citation>
    <scope>NUCLEOTIDE SEQUENCE [LARGE SCALE GENOMIC DNA]</scope>
    <source>
        <strain evidence="3">cv. V14167</strain>
    </source>
</reference>
<evidence type="ECO:0000259" key="2">
    <source>
        <dbReference type="PROSITE" id="PS50994"/>
    </source>
</evidence>
<dbReference type="InterPro" id="IPR012337">
    <property type="entry name" value="RNaseH-like_sf"/>
</dbReference>
<dbReference type="PANTHER" id="PTHR48475">
    <property type="entry name" value="RIBONUCLEASE H"/>
    <property type="match status" value="1"/>
</dbReference>
<organism evidence="3 4">
    <name type="scientific">Arachis duranensis</name>
    <name type="common">Wild peanut</name>
    <dbReference type="NCBI Taxonomy" id="130453"/>
    <lineage>
        <taxon>Eukaryota</taxon>
        <taxon>Viridiplantae</taxon>
        <taxon>Streptophyta</taxon>
        <taxon>Embryophyta</taxon>
        <taxon>Tracheophyta</taxon>
        <taxon>Spermatophyta</taxon>
        <taxon>Magnoliopsida</taxon>
        <taxon>eudicotyledons</taxon>
        <taxon>Gunneridae</taxon>
        <taxon>Pentapetalae</taxon>
        <taxon>rosids</taxon>
        <taxon>fabids</taxon>
        <taxon>Fabales</taxon>
        <taxon>Fabaceae</taxon>
        <taxon>Papilionoideae</taxon>
        <taxon>50 kb inversion clade</taxon>
        <taxon>dalbergioids sensu lato</taxon>
        <taxon>Dalbergieae</taxon>
        <taxon>Pterocarpus clade</taxon>
        <taxon>Arachis</taxon>
    </lineage>
</organism>
<reference evidence="4" key="2">
    <citation type="submission" date="2025-08" db="UniProtKB">
        <authorList>
            <consortium name="RefSeq"/>
        </authorList>
    </citation>
    <scope>IDENTIFICATION</scope>
    <source>
        <tissue evidence="4">Whole plant</tissue>
    </source>
</reference>
<dbReference type="AlphaFoldDB" id="A0A6P4BN96"/>
<dbReference type="Proteomes" id="UP000515211">
    <property type="component" value="Chromosome 10"/>
</dbReference>
<accession>A0A6P4BN96</accession>
<dbReference type="Gene3D" id="3.30.420.10">
    <property type="entry name" value="Ribonuclease H-like superfamily/Ribonuclease H"/>
    <property type="match status" value="1"/>
</dbReference>
<dbReference type="InterPro" id="IPR001584">
    <property type="entry name" value="Integrase_cat-core"/>
</dbReference>
<dbReference type="GO" id="GO:0015074">
    <property type="term" value="P:DNA integration"/>
    <property type="evidence" value="ECO:0007669"/>
    <property type="project" value="InterPro"/>
</dbReference>
<dbReference type="SUPFAM" id="SSF53098">
    <property type="entry name" value="Ribonuclease H-like"/>
    <property type="match status" value="1"/>
</dbReference>